<comment type="caution">
    <text evidence="9">The sequence shown here is derived from an EMBL/GenBank/DDBJ whole genome shotgun (WGS) entry which is preliminary data.</text>
</comment>
<feature type="compositionally biased region" description="Basic and acidic residues" evidence="6">
    <location>
        <begin position="327"/>
        <end position="344"/>
    </location>
</feature>
<feature type="domain" description="Rhodopsin" evidence="8">
    <location>
        <begin position="40"/>
        <end position="279"/>
    </location>
</feature>
<feature type="transmembrane region" description="Helical" evidence="7">
    <location>
        <begin position="180"/>
        <end position="201"/>
    </location>
</feature>
<evidence type="ECO:0000256" key="7">
    <source>
        <dbReference type="SAM" id="Phobius"/>
    </source>
</evidence>
<dbReference type="PANTHER" id="PTHR33048">
    <property type="entry name" value="PTH11-LIKE INTEGRAL MEMBRANE PROTEIN (AFU_ORTHOLOGUE AFUA_5G11245)"/>
    <property type="match status" value="1"/>
</dbReference>
<reference evidence="9 10" key="1">
    <citation type="submission" date="2024-09" db="EMBL/GenBank/DDBJ databases">
        <title>Itraconazole resistance in Madurella fahalii resulting from another homologue of gene encoding cytochrome P450 14-alpha sterol demethylase (CYP51).</title>
        <authorList>
            <person name="Yoshioka I."/>
            <person name="Fahal A.H."/>
            <person name="Kaneko S."/>
            <person name="Yaguchi T."/>
        </authorList>
    </citation>
    <scope>NUCLEOTIDE SEQUENCE [LARGE SCALE GENOMIC DNA]</scope>
    <source>
        <strain evidence="9 10">IFM 68171</strain>
    </source>
</reference>
<dbReference type="InterPro" id="IPR049326">
    <property type="entry name" value="Rhodopsin_dom_fungi"/>
</dbReference>
<sequence>MSSSTTLDPPPLPDPNEWNGQSATPCAAVALGLATLAVGLRFWARAGILGVLGLEDWFILAALASSIGVTVCLGLELRHGLGKHVVYVEPYDLMMYFKISFIGTIVYVLSMTFTKLSILCLYIRVLTYDRVRLAAKILLGVVLVSHIYILVALFAACVPLDAFWDFSKRETAYCHPLSIYWSHAGLNIVTDFLIFTLPLTVMGKIRATRLQKMALCVIFILAFSVCIISLTRALLLARDIASGAQDVTWGAAETANWNTWEVNIAIICACLTTMKPIVTRFFPGRFSPYSSTLPDEEDTSRGRGPRHRPLHGETELFTMEPAADADAEARQPRTTDCEETRDGEATSSPSLTEMVSVKAG</sequence>
<evidence type="ECO:0000256" key="6">
    <source>
        <dbReference type="SAM" id="MobiDB-lite"/>
    </source>
</evidence>
<protein>
    <submittedName>
        <fullName evidence="9">Rhodopsin domain-containing protein</fullName>
    </submittedName>
</protein>
<feature type="transmembrane region" description="Helical" evidence="7">
    <location>
        <begin position="213"/>
        <end position="235"/>
    </location>
</feature>
<feature type="transmembrane region" description="Helical" evidence="7">
    <location>
        <begin position="137"/>
        <end position="160"/>
    </location>
</feature>
<gene>
    <name evidence="9" type="ORF">MFIFM68171_04954</name>
</gene>
<evidence type="ECO:0000256" key="4">
    <source>
        <dbReference type="ARBA" id="ARBA00023136"/>
    </source>
</evidence>
<keyword evidence="3 7" id="KW-1133">Transmembrane helix</keyword>
<feature type="region of interest" description="Disordered" evidence="6">
    <location>
        <begin position="291"/>
        <end position="360"/>
    </location>
</feature>
<dbReference type="RefSeq" id="XP_070916475.1">
    <property type="nucleotide sequence ID" value="XM_071060374.1"/>
</dbReference>
<evidence type="ECO:0000256" key="2">
    <source>
        <dbReference type="ARBA" id="ARBA00022692"/>
    </source>
</evidence>
<name>A0ABQ0GAP3_9PEZI</name>
<accession>A0ABQ0GAP3</accession>
<evidence type="ECO:0000256" key="1">
    <source>
        <dbReference type="ARBA" id="ARBA00004141"/>
    </source>
</evidence>
<keyword evidence="4 7" id="KW-0472">Membrane</keyword>
<dbReference type="InterPro" id="IPR052337">
    <property type="entry name" value="SAT4-like"/>
</dbReference>
<dbReference type="GeneID" id="98175697"/>
<organism evidence="9 10">
    <name type="scientific">Madurella fahalii</name>
    <dbReference type="NCBI Taxonomy" id="1157608"/>
    <lineage>
        <taxon>Eukaryota</taxon>
        <taxon>Fungi</taxon>
        <taxon>Dikarya</taxon>
        <taxon>Ascomycota</taxon>
        <taxon>Pezizomycotina</taxon>
        <taxon>Sordariomycetes</taxon>
        <taxon>Sordariomycetidae</taxon>
        <taxon>Sordariales</taxon>
        <taxon>Sordariales incertae sedis</taxon>
        <taxon>Madurella</taxon>
    </lineage>
</organism>
<dbReference type="Pfam" id="PF20684">
    <property type="entry name" value="Fung_rhodopsin"/>
    <property type="match status" value="1"/>
</dbReference>
<evidence type="ECO:0000256" key="3">
    <source>
        <dbReference type="ARBA" id="ARBA00022989"/>
    </source>
</evidence>
<keyword evidence="2 7" id="KW-0812">Transmembrane</keyword>
<proteinExistence type="inferred from homology"/>
<evidence type="ECO:0000256" key="5">
    <source>
        <dbReference type="ARBA" id="ARBA00038359"/>
    </source>
</evidence>
<feature type="transmembrane region" description="Helical" evidence="7">
    <location>
        <begin position="56"/>
        <end position="77"/>
    </location>
</feature>
<comment type="similarity">
    <text evidence="5">Belongs to the SAT4 family.</text>
</comment>
<evidence type="ECO:0000313" key="9">
    <source>
        <dbReference type="EMBL" id="GAB1314744.1"/>
    </source>
</evidence>
<evidence type="ECO:0000313" key="10">
    <source>
        <dbReference type="Proteomes" id="UP001628179"/>
    </source>
</evidence>
<dbReference type="EMBL" id="BAAFSV010000002">
    <property type="protein sequence ID" value="GAB1314744.1"/>
    <property type="molecule type" value="Genomic_DNA"/>
</dbReference>
<dbReference type="Proteomes" id="UP001628179">
    <property type="component" value="Unassembled WGS sequence"/>
</dbReference>
<evidence type="ECO:0000259" key="8">
    <source>
        <dbReference type="Pfam" id="PF20684"/>
    </source>
</evidence>
<comment type="subcellular location">
    <subcellularLocation>
        <location evidence="1">Membrane</location>
        <topology evidence="1">Multi-pass membrane protein</topology>
    </subcellularLocation>
</comment>
<keyword evidence="10" id="KW-1185">Reference proteome</keyword>
<feature type="transmembrane region" description="Helical" evidence="7">
    <location>
        <begin position="97"/>
        <end position="125"/>
    </location>
</feature>
<dbReference type="PANTHER" id="PTHR33048:SF47">
    <property type="entry name" value="INTEGRAL MEMBRANE PROTEIN-RELATED"/>
    <property type="match status" value="1"/>
</dbReference>
<feature type="transmembrane region" description="Helical" evidence="7">
    <location>
        <begin position="20"/>
        <end position="44"/>
    </location>
</feature>